<evidence type="ECO:0000256" key="1">
    <source>
        <dbReference type="ARBA" id="ARBA00023224"/>
    </source>
</evidence>
<evidence type="ECO:0000313" key="7">
    <source>
        <dbReference type="EMBL" id="TGD95850.1"/>
    </source>
</evidence>
<name>A0A4Z0NHZ7_9HYPH</name>
<feature type="domain" description="HAMP" evidence="6">
    <location>
        <begin position="214"/>
        <end position="267"/>
    </location>
</feature>
<keyword evidence="4" id="KW-1133">Transmembrane helix</keyword>
<protein>
    <submittedName>
        <fullName evidence="7">HAMP domain-containing protein</fullName>
    </submittedName>
</protein>
<dbReference type="SMART" id="SM00304">
    <property type="entry name" value="HAMP"/>
    <property type="match status" value="1"/>
</dbReference>
<dbReference type="InterPro" id="IPR003660">
    <property type="entry name" value="HAMP_dom"/>
</dbReference>
<dbReference type="Proteomes" id="UP000297535">
    <property type="component" value="Unassembled WGS sequence"/>
</dbReference>
<dbReference type="Pfam" id="PF00672">
    <property type="entry name" value="HAMP"/>
    <property type="match status" value="1"/>
</dbReference>
<proteinExistence type="inferred from homology"/>
<evidence type="ECO:0000259" key="5">
    <source>
        <dbReference type="PROSITE" id="PS50111"/>
    </source>
</evidence>
<dbReference type="GO" id="GO:0006935">
    <property type="term" value="P:chemotaxis"/>
    <property type="evidence" value="ECO:0007669"/>
    <property type="project" value="InterPro"/>
</dbReference>
<reference evidence="7 8" key="1">
    <citation type="submission" date="2019-04" db="EMBL/GenBank/DDBJ databases">
        <authorList>
            <person name="Feng G."/>
            <person name="Zhu H."/>
        </authorList>
    </citation>
    <scope>NUCLEOTIDE SEQUENCE [LARGE SCALE GENOMIC DNA]</scope>
    <source>
        <strain evidence="7 8">6HR-1</strain>
    </source>
</reference>
<keyword evidence="4" id="KW-0472">Membrane</keyword>
<organism evidence="7 8">
    <name type="scientific">Methylobacterium nonmethylotrophicum</name>
    <dbReference type="NCBI Taxonomy" id="1141884"/>
    <lineage>
        <taxon>Bacteria</taxon>
        <taxon>Pseudomonadati</taxon>
        <taxon>Pseudomonadota</taxon>
        <taxon>Alphaproteobacteria</taxon>
        <taxon>Hyphomicrobiales</taxon>
        <taxon>Methylobacteriaceae</taxon>
        <taxon>Methylobacterium</taxon>
    </lineage>
</organism>
<feature type="domain" description="Methyl-accepting transducer" evidence="5">
    <location>
        <begin position="309"/>
        <end position="545"/>
    </location>
</feature>
<comment type="similarity">
    <text evidence="2">Belongs to the methyl-accepting chemotaxis (MCP) protein family.</text>
</comment>
<keyword evidence="4" id="KW-0812">Transmembrane</keyword>
<dbReference type="Gene3D" id="1.10.8.500">
    <property type="entry name" value="HAMP domain in histidine kinase"/>
    <property type="match status" value="1"/>
</dbReference>
<dbReference type="EMBL" id="SRLB01000024">
    <property type="protein sequence ID" value="TGD95850.1"/>
    <property type="molecule type" value="Genomic_DNA"/>
</dbReference>
<dbReference type="PROSITE" id="PS50885">
    <property type="entry name" value="HAMP"/>
    <property type="match status" value="1"/>
</dbReference>
<dbReference type="SMART" id="SM00283">
    <property type="entry name" value="MA"/>
    <property type="match status" value="1"/>
</dbReference>
<dbReference type="Gene3D" id="1.10.287.950">
    <property type="entry name" value="Methyl-accepting chemotaxis protein"/>
    <property type="match status" value="1"/>
</dbReference>
<dbReference type="GO" id="GO:0004888">
    <property type="term" value="F:transmembrane signaling receptor activity"/>
    <property type="evidence" value="ECO:0007669"/>
    <property type="project" value="InterPro"/>
</dbReference>
<evidence type="ECO:0000313" key="8">
    <source>
        <dbReference type="Proteomes" id="UP000297535"/>
    </source>
</evidence>
<dbReference type="Pfam" id="PF00015">
    <property type="entry name" value="MCPsignal"/>
    <property type="match status" value="1"/>
</dbReference>
<dbReference type="AlphaFoldDB" id="A0A4Z0NHZ7"/>
<sequence length="565" mass="57597">MAWFTNLRLLVKLAVPAVLVALVAAGIVVLARDRLALLATNTQQIVDVTATRAIVAQQMALAVDEAVIFEKNIIIETEEAAMAAQHELYKRAKQRALAAVDRLIALADTDAQRATYEGIKGQLTSFFVLAERSIALGLKNQNEQAARLSATEVRPARAKAVEAVEKRVEANMHDLEAAKVRAGELAASASDTVTGLAAAGLAIAFGLLGAIAVAGVTRPMGRLVTVLERMAQGEIAADIPEAKRGDEIGKIGKAVEGIKAMVAQKAAEQAEVRRVADEAAAIARRRAMMELADGFERAVGDVVGRVSASATELQATAGAMTVTATQTAGQSSTVAAAAEEAASNVGTVAAAAEELGASVQEIGRQVSASAGMAQVAVGEADRSAALVQELSAAVAKIGDVVSLISSIAGQTNLLALNATIEAARAGEAGRGFSVVAAEVKELASQTARATEEIGQQIARIQGATGQTVTAIAGIAGRIREINAVATTIAAAVEEQGAATQEIVRNVAQAATGAGEVTSNIAGVASAAEATGTAAGEVLTSASELSRQSEHLAAEVTRFLASIRAA</sequence>
<feature type="transmembrane region" description="Helical" evidence="4">
    <location>
        <begin position="196"/>
        <end position="216"/>
    </location>
</feature>
<dbReference type="SUPFAM" id="SSF158472">
    <property type="entry name" value="HAMP domain-like"/>
    <property type="match status" value="1"/>
</dbReference>
<evidence type="ECO:0000256" key="2">
    <source>
        <dbReference type="ARBA" id="ARBA00029447"/>
    </source>
</evidence>
<dbReference type="RefSeq" id="WP_135418250.1">
    <property type="nucleotide sequence ID" value="NZ_SRLB01000024.1"/>
</dbReference>
<evidence type="ECO:0000256" key="4">
    <source>
        <dbReference type="SAM" id="Phobius"/>
    </source>
</evidence>
<dbReference type="OrthoDB" id="7345856at2"/>
<gene>
    <name evidence="7" type="ORF">EU555_25945</name>
</gene>
<keyword evidence="1 3" id="KW-0807">Transducer</keyword>
<dbReference type="PANTHER" id="PTHR32089">
    <property type="entry name" value="METHYL-ACCEPTING CHEMOTAXIS PROTEIN MCPB"/>
    <property type="match status" value="1"/>
</dbReference>
<dbReference type="InterPro" id="IPR004090">
    <property type="entry name" value="Chemotax_Me-accpt_rcpt"/>
</dbReference>
<dbReference type="GO" id="GO:0016020">
    <property type="term" value="C:membrane"/>
    <property type="evidence" value="ECO:0007669"/>
    <property type="project" value="InterPro"/>
</dbReference>
<dbReference type="GO" id="GO:0007165">
    <property type="term" value="P:signal transduction"/>
    <property type="evidence" value="ECO:0007669"/>
    <property type="project" value="UniProtKB-KW"/>
</dbReference>
<accession>A0A4Z0NHZ7</accession>
<dbReference type="SUPFAM" id="SSF58104">
    <property type="entry name" value="Methyl-accepting chemotaxis protein (MCP) signaling domain"/>
    <property type="match status" value="1"/>
</dbReference>
<keyword evidence="8" id="KW-1185">Reference proteome</keyword>
<dbReference type="PROSITE" id="PS50111">
    <property type="entry name" value="CHEMOTAXIS_TRANSDUC_2"/>
    <property type="match status" value="1"/>
</dbReference>
<evidence type="ECO:0000259" key="6">
    <source>
        <dbReference type="PROSITE" id="PS50885"/>
    </source>
</evidence>
<dbReference type="CDD" id="cd06225">
    <property type="entry name" value="HAMP"/>
    <property type="match status" value="1"/>
</dbReference>
<dbReference type="PRINTS" id="PR00260">
    <property type="entry name" value="CHEMTRNSDUCR"/>
</dbReference>
<dbReference type="PANTHER" id="PTHR32089:SF112">
    <property type="entry name" value="LYSOZYME-LIKE PROTEIN-RELATED"/>
    <property type="match status" value="1"/>
</dbReference>
<evidence type="ECO:0000256" key="3">
    <source>
        <dbReference type="PROSITE-ProRule" id="PRU00284"/>
    </source>
</evidence>
<dbReference type="InterPro" id="IPR004089">
    <property type="entry name" value="MCPsignal_dom"/>
</dbReference>
<comment type="caution">
    <text evidence="7">The sequence shown here is derived from an EMBL/GenBank/DDBJ whole genome shotgun (WGS) entry which is preliminary data.</text>
</comment>